<dbReference type="SUPFAM" id="SSF49562">
    <property type="entry name" value="C2 domain (Calcium/lipid-binding domain, CaLB)"/>
    <property type="match status" value="2"/>
</dbReference>
<dbReference type="InterPro" id="IPR029021">
    <property type="entry name" value="Prot-tyrosine_phosphatase-like"/>
</dbReference>
<name>M4CYL0_BRACM</name>
<feature type="compositionally biased region" description="Pro residues" evidence="2">
    <location>
        <begin position="348"/>
        <end position="358"/>
    </location>
</feature>
<feature type="region of interest" description="Disordered" evidence="2">
    <location>
        <begin position="642"/>
        <end position="668"/>
    </location>
</feature>
<feature type="region of interest" description="Disordered" evidence="2">
    <location>
        <begin position="321"/>
        <end position="491"/>
    </location>
</feature>
<dbReference type="SMART" id="SM01326">
    <property type="entry name" value="PTEN_C2"/>
    <property type="match status" value="2"/>
</dbReference>
<dbReference type="InterPro" id="IPR051144">
    <property type="entry name" value="Formin_homology_domain"/>
</dbReference>
<dbReference type="InParanoid" id="M4CYL0"/>
<sequence length="807" mass="89110">MGEDDYNIYLDGIVGQLHDHYPDASFMVCNFRAGYQRSRISTLLSQYRMSVMDYPNQQGSVPLLPLQVISQFLISSESWLGQQNVLLMHCERGSLPLLDFMLSALLLYIDRYHGDQKTLELAYNQGSMELLRHASSLNPQPSQLRYLQYISTSSEWPSLEAPLLLDCLILRGLSYFEWRRDWRQSLRVFGQDPKARACRSSILLFSTPKTDHMYQQEECILVMLDIQCRVQGDIVLEFVNLSDNLVCEEMIFRIMFHTAFVRGNVLKIRRTMMDILWDTKDEFPKELEAELRFSDAVVPAMSTAPPLCPLMPLGVPPPPPPPPFRYGGPPTSTLPPMGTPSPAMHGVAPPPPPPPPPFRYGGLSPPLRPPMGAPPRPMCGGVPPPPPPPPLRSNRRGVPPAPPPPPPFIYGKPQTPTPPPTGTPSPPMRGGSPRPPPFRYGGHPPPLWQPMGTPSSSIRRGAPPPPPLPPMRGGRGRPGLGSSSKRRSSVRPIPLPWAFNKTLREEFQRYGGQTPILRVYGQDPDAGPNRSSMLLFSTPKTNTHTRLYQQEECTLVKLDIQCRVQGDVVLECIHLHDDLVREEMVFRIMFHTAFVHGNALIVQRDEMDILWDAEDQFPKEFKAEVLFSGSDLVVPTIATSSMSDDKDSFVVPDDSEATSVLHSSQAAESPPPLAYYSLGHLQTSQISSPPFSYVMGNSRTMLPPPSLPPPPPPLYFSSLNTTKAKRSASRKAHPPHQMHGPPSPPPPPPTRGLAPIPPVCEPFVGPPPPPPSILGGTGAAVDPKGSGLLRPMYGAPTPPPPPPMRGR</sequence>
<keyword evidence="1" id="KW-0904">Protein phosphatase</keyword>
<feature type="compositionally biased region" description="Pro residues" evidence="2">
    <location>
        <begin position="415"/>
        <end position="448"/>
    </location>
</feature>
<evidence type="ECO:0000259" key="3">
    <source>
        <dbReference type="PROSITE" id="PS51182"/>
    </source>
</evidence>
<organism evidence="4 5">
    <name type="scientific">Brassica campestris</name>
    <name type="common">Field mustard</name>
    <dbReference type="NCBI Taxonomy" id="3711"/>
    <lineage>
        <taxon>Eukaryota</taxon>
        <taxon>Viridiplantae</taxon>
        <taxon>Streptophyta</taxon>
        <taxon>Embryophyta</taxon>
        <taxon>Tracheophyta</taxon>
        <taxon>Spermatophyta</taxon>
        <taxon>Magnoliopsida</taxon>
        <taxon>eudicotyledons</taxon>
        <taxon>Gunneridae</taxon>
        <taxon>Pentapetalae</taxon>
        <taxon>rosids</taxon>
        <taxon>malvids</taxon>
        <taxon>Brassicales</taxon>
        <taxon>Brassicaceae</taxon>
        <taxon>Brassiceae</taxon>
        <taxon>Brassica</taxon>
    </lineage>
</organism>
<dbReference type="Gene3D" id="2.60.40.1110">
    <property type="match status" value="2"/>
</dbReference>
<dbReference type="AlphaFoldDB" id="M4CYL0"/>
<feature type="compositionally biased region" description="Basic residues" evidence="2">
    <location>
        <begin position="723"/>
        <end position="736"/>
    </location>
</feature>
<dbReference type="PANTHER" id="PTHR45733">
    <property type="entry name" value="FORMIN-J"/>
    <property type="match status" value="1"/>
</dbReference>
<feature type="domain" description="C2 tensin-type" evidence="3">
    <location>
        <begin position="160"/>
        <end position="296"/>
    </location>
</feature>
<protein>
    <recommendedName>
        <fullName evidence="3">C2 tensin-type domain-containing protein</fullName>
    </recommendedName>
</protein>
<dbReference type="EnsemblPlants" id="Bra009307.1">
    <property type="protein sequence ID" value="Bra009307.1-P"/>
    <property type="gene ID" value="Bra009307"/>
</dbReference>
<reference evidence="4" key="3">
    <citation type="submission" date="2023-03" db="UniProtKB">
        <authorList>
            <consortium name="EnsemblPlants"/>
        </authorList>
    </citation>
    <scope>IDENTIFICATION</scope>
    <source>
        <strain evidence="4">cv. Chiifu-401-42</strain>
    </source>
</reference>
<feature type="compositionally biased region" description="Pro residues" evidence="2">
    <location>
        <begin position="741"/>
        <end position="772"/>
    </location>
</feature>
<feature type="compositionally biased region" description="Pro residues" evidence="2">
    <location>
        <begin position="702"/>
        <end position="714"/>
    </location>
</feature>
<dbReference type="STRING" id="51351.M4CYL0"/>
<dbReference type="OMA" id="MRIGATH"/>
<dbReference type="PROSITE" id="PS51182">
    <property type="entry name" value="C2_TENSIN"/>
    <property type="match status" value="2"/>
</dbReference>
<proteinExistence type="predicted"/>
<feature type="compositionally biased region" description="Pro residues" evidence="2">
    <location>
        <begin position="399"/>
        <end position="408"/>
    </location>
</feature>
<evidence type="ECO:0000256" key="1">
    <source>
        <dbReference type="ARBA" id="ARBA00022912"/>
    </source>
</evidence>
<feature type="compositionally biased region" description="Polar residues" evidence="2">
    <location>
        <begin position="657"/>
        <end position="667"/>
    </location>
</feature>
<dbReference type="InterPro" id="IPR035892">
    <property type="entry name" value="C2_domain_sf"/>
</dbReference>
<dbReference type="Gene3D" id="3.90.190.10">
    <property type="entry name" value="Protein tyrosine phosphatase superfamily"/>
    <property type="match status" value="1"/>
</dbReference>
<accession>M4CYL0</accession>
<feature type="compositionally biased region" description="Pro residues" evidence="2">
    <location>
        <begin position="366"/>
        <end position="391"/>
    </location>
</feature>
<evidence type="ECO:0000256" key="2">
    <source>
        <dbReference type="SAM" id="MobiDB-lite"/>
    </source>
</evidence>
<keyword evidence="1" id="KW-0378">Hydrolase</keyword>
<dbReference type="PANTHER" id="PTHR45733:SF10">
    <property type="entry name" value="FORMIN-LIKE PROTEIN 15A-RELATED"/>
    <property type="match status" value="1"/>
</dbReference>
<dbReference type="GO" id="GO:0004721">
    <property type="term" value="F:phosphoprotein phosphatase activity"/>
    <property type="evidence" value="ECO:0007669"/>
    <property type="project" value="UniProtKB-KW"/>
</dbReference>
<keyword evidence="5" id="KW-1185">Reference proteome</keyword>
<feature type="compositionally biased region" description="Pro residues" evidence="2">
    <location>
        <begin position="796"/>
        <end position="807"/>
    </location>
</feature>
<dbReference type="eggNOG" id="KOG1922">
    <property type="taxonomic scope" value="Eukaryota"/>
</dbReference>
<dbReference type="InterPro" id="IPR014020">
    <property type="entry name" value="Tensin_C2-dom"/>
</dbReference>
<dbReference type="Gramene" id="Bra009307.1">
    <property type="protein sequence ID" value="Bra009307.1-P"/>
    <property type="gene ID" value="Bra009307"/>
</dbReference>
<dbReference type="Pfam" id="PF10409">
    <property type="entry name" value="PTEN_C2"/>
    <property type="match status" value="2"/>
</dbReference>
<evidence type="ECO:0000313" key="5">
    <source>
        <dbReference type="Proteomes" id="UP000011750"/>
    </source>
</evidence>
<dbReference type="HOGENOM" id="CLU_349310_0_0_1"/>
<feature type="region of interest" description="Disordered" evidence="2">
    <location>
        <begin position="702"/>
        <end position="807"/>
    </location>
</feature>
<reference evidence="4 5" key="1">
    <citation type="journal article" date="2011" name="Nat. Genet.">
        <title>The genome of the mesopolyploid crop species Brassica rapa.</title>
        <authorList>
            <consortium name="Brassica rapa Genome Sequencing Project Consortium"/>
            <person name="Wang X."/>
            <person name="Wang H."/>
            <person name="Wang J."/>
            <person name="Sun R."/>
            <person name="Wu J."/>
            <person name="Liu S."/>
            <person name="Bai Y."/>
            <person name="Mun J.H."/>
            <person name="Bancroft I."/>
            <person name="Cheng F."/>
            <person name="Huang S."/>
            <person name="Li X."/>
            <person name="Hua W."/>
            <person name="Wang J."/>
            <person name="Wang X."/>
            <person name="Freeling M."/>
            <person name="Pires J.C."/>
            <person name="Paterson A.H."/>
            <person name="Chalhoub B."/>
            <person name="Wang B."/>
            <person name="Hayward A."/>
            <person name="Sharpe A.G."/>
            <person name="Park B.S."/>
            <person name="Weisshaar B."/>
            <person name="Liu B."/>
            <person name="Li B."/>
            <person name="Liu B."/>
            <person name="Tong C."/>
            <person name="Song C."/>
            <person name="Duran C."/>
            <person name="Peng C."/>
            <person name="Geng C."/>
            <person name="Koh C."/>
            <person name="Lin C."/>
            <person name="Edwards D."/>
            <person name="Mu D."/>
            <person name="Shen D."/>
            <person name="Soumpourou E."/>
            <person name="Li F."/>
            <person name="Fraser F."/>
            <person name="Conant G."/>
            <person name="Lassalle G."/>
            <person name="King G.J."/>
            <person name="Bonnema G."/>
            <person name="Tang H."/>
            <person name="Wang H."/>
            <person name="Belcram H."/>
            <person name="Zhou H."/>
            <person name="Hirakawa H."/>
            <person name="Abe H."/>
            <person name="Guo H."/>
            <person name="Wang H."/>
            <person name="Jin H."/>
            <person name="Parkin I.A."/>
            <person name="Batley J."/>
            <person name="Kim J.S."/>
            <person name="Just J."/>
            <person name="Li J."/>
            <person name="Xu J."/>
            <person name="Deng J."/>
            <person name="Kim J.A."/>
            <person name="Li J."/>
            <person name="Yu J."/>
            <person name="Meng J."/>
            <person name="Wang J."/>
            <person name="Min J."/>
            <person name="Poulain J."/>
            <person name="Wang J."/>
            <person name="Hatakeyama K."/>
            <person name="Wu K."/>
            <person name="Wang L."/>
            <person name="Fang L."/>
            <person name="Trick M."/>
            <person name="Links M.G."/>
            <person name="Zhao M."/>
            <person name="Jin M."/>
            <person name="Ramchiary N."/>
            <person name="Drou N."/>
            <person name="Berkman P.J."/>
            <person name="Cai Q."/>
            <person name="Huang Q."/>
            <person name="Li R."/>
            <person name="Tabata S."/>
            <person name="Cheng S."/>
            <person name="Zhang S."/>
            <person name="Zhang S."/>
            <person name="Huang S."/>
            <person name="Sato S."/>
            <person name="Sun S."/>
            <person name="Kwon S.J."/>
            <person name="Choi S.R."/>
            <person name="Lee T.H."/>
            <person name="Fan W."/>
            <person name="Zhao X."/>
            <person name="Tan X."/>
            <person name="Xu X."/>
            <person name="Wang Y."/>
            <person name="Qiu Y."/>
            <person name="Yin Y."/>
            <person name="Li Y."/>
            <person name="Du Y."/>
            <person name="Liao Y."/>
            <person name="Lim Y."/>
            <person name="Narusaka Y."/>
            <person name="Wang Y."/>
            <person name="Wang Z."/>
            <person name="Li Z."/>
            <person name="Wang Z."/>
            <person name="Xiong Z."/>
            <person name="Zhang Z."/>
        </authorList>
    </citation>
    <scope>NUCLEOTIDE SEQUENCE [LARGE SCALE GENOMIC DNA]</scope>
    <source>
        <strain evidence="4 5">cv. Chiifu-401-42</strain>
    </source>
</reference>
<feature type="domain" description="C2 tensin-type" evidence="3">
    <location>
        <begin position="494"/>
        <end position="630"/>
    </location>
</feature>
<dbReference type="Proteomes" id="UP000011750">
    <property type="component" value="Chromosome A10"/>
</dbReference>
<reference evidence="4 5" key="2">
    <citation type="journal article" date="2018" name="Hortic Res">
        <title>Improved Brassica rapa reference genome by single-molecule sequencing and chromosome conformation capture technologies.</title>
        <authorList>
            <person name="Zhang L."/>
            <person name="Cai X."/>
            <person name="Wu J."/>
            <person name="Liu M."/>
            <person name="Grob S."/>
            <person name="Cheng F."/>
            <person name="Liang J."/>
            <person name="Cai C."/>
            <person name="Liu Z."/>
            <person name="Liu B."/>
            <person name="Wang F."/>
            <person name="Li S."/>
            <person name="Liu F."/>
            <person name="Li X."/>
            <person name="Cheng L."/>
            <person name="Yang W."/>
            <person name="Li M.H."/>
            <person name="Grossniklaus U."/>
            <person name="Zheng H."/>
            <person name="Wang X."/>
        </authorList>
    </citation>
    <scope>NUCLEOTIDE SEQUENCE [LARGE SCALE GENOMIC DNA]</scope>
    <source>
        <strain evidence="4 5">cv. Chiifu-401-42</strain>
    </source>
</reference>
<evidence type="ECO:0000313" key="4">
    <source>
        <dbReference type="EnsemblPlants" id="Bra009307.1-P"/>
    </source>
</evidence>